<comment type="caution">
    <text evidence="10">The sequence shown here is derived from an EMBL/GenBank/DDBJ whole genome shotgun (WGS) entry which is preliminary data.</text>
</comment>
<keyword evidence="3" id="KW-0479">Metal-binding</keyword>
<evidence type="ECO:0000256" key="6">
    <source>
        <dbReference type="ARBA" id="ARBA00023049"/>
    </source>
</evidence>
<dbReference type="InterPro" id="IPR019734">
    <property type="entry name" value="TPR_rpt"/>
</dbReference>
<dbReference type="PANTHER" id="PTHR22726">
    <property type="entry name" value="METALLOENDOPEPTIDASE OMA1"/>
    <property type="match status" value="1"/>
</dbReference>
<proteinExistence type="predicted"/>
<feature type="region of interest" description="Disordered" evidence="8">
    <location>
        <begin position="288"/>
        <end position="307"/>
    </location>
</feature>
<dbReference type="Pfam" id="PF01435">
    <property type="entry name" value="Peptidase_M48"/>
    <property type="match status" value="1"/>
</dbReference>
<evidence type="ECO:0000313" key="10">
    <source>
        <dbReference type="EMBL" id="MCA9727012.1"/>
    </source>
</evidence>
<dbReference type="GO" id="GO:0046872">
    <property type="term" value="F:metal ion binding"/>
    <property type="evidence" value="ECO:0007669"/>
    <property type="project" value="UniProtKB-KW"/>
</dbReference>
<feature type="repeat" description="TPR" evidence="7">
    <location>
        <begin position="579"/>
        <end position="612"/>
    </location>
</feature>
<keyword evidence="4" id="KW-0378">Hydrolase</keyword>
<dbReference type="InterPro" id="IPR001915">
    <property type="entry name" value="Peptidase_M48"/>
</dbReference>
<evidence type="ECO:0000256" key="2">
    <source>
        <dbReference type="ARBA" id="ARBA00022670"/>
    </source>
</evidence>
<dbReference type="AlphaFoldDB" id="A0A956LYM0"/>
<gene>
    <name evidence="10" type="ORF">KC729_04960</name>
</gene>
<organism evidence="10 11">
    <name type="scientific">Eiseniibacteriota bacterium</name>
    <dbReference type="NCBI Taxonomy" id="2212470"/>
    <lineage>
        <taxon>Bacteria</taxon>
        <taxon>Candidatus Eiseniibacteriota</taxon>
    </lineage>
</organism>
<evidence type="ECO:0000256" key="3">
    <source>
        <dbReference type="ARBA" id="ARBA00022723"/>
    </source>
</evidence>
<name>A0A956LYM0_UNCEI</name>
<dbReference type="PANTHER" id="PTHR22726:SF1">
    <property type="entry name" value="METALLOENDOPEPTIDASE OMA1, MITOCHONDRIAL"/>
    <property type="match status" value="1"/>
</dbReference>
<dbReference type="CDD" id="cd07324">
    <property type="entry name" value="M48C_Oma1-like"/>
    <property type="match status" value="1"/>
</dbReference>
<evidence type="ECO:0000313" key="11">
    <source>
        <dbReference type="Proteomes" id="UP000697710"/>
    </source>
</evidence>
<keyword evidence="5" id="KW-0862">Zinc</keyword>
<reference evidence="10" key="2">
    <citation type="journal article" date="2021" name="Microbiome">
        <title>Successional dynamics and alternative stable states in a saline activated sludge microbial community over 9 years.</title>
        <authorList>
            <person name="Wang Y."/>
            <person name="Ye J."/>
            <person name="Ju F."/>
            <person name="Liu L."/>
            <person name="Boyd J.A."/>
            <person name="Deng Y."/>
            <person name="Parks D.H."/>
            <person name="Jiang X."/>
            <person name="Yin X."/>
            <person name="Woodcroft B.J."/>
            <person name="Tyson G.W."/>
            <person name="Hugenholtz P."/>
            <person name="Polz M.F."/>
            <person name="Zhang T."/>
        </authorList>
    </citation>
    <scope>NUCLEOTIDE SEQUENCE</scope>
    <source>
        <strain evidence="10">HKST-UBA01</strain>
    </source>
</reference>
<evidence type="ECO:0000256" key="4">
    <source>
        <dbReference type="ARBA" id="ARBA00022801"/>
    </source>
</evidence>
<sequence length="631" mass="70480">MAYRESRSRGLRLILSLVLGLLQLGWVPLDAVAQSTQGQSVPKTPPPVRRTPDAPPWPTDFEVGLEAARVFADYFGVVQSDSLLQRVNDIGYQVASQTGYPDYLFTFQILDVPDANAMALPGGFLFITRGMLEQDLSDDALAHLFGHELGHVTERHFARSNRVETLLSLIQTAAVVAALIAVPSSNNGGYDYDEYEQRYRLSAGGKEAAVQGTSIFGSLFSELLARGYSRGLELEADEIGRRFAGRAGHPMAGGVELMTKLHERIYEDQQFGYWSTHPFFTERIQKAEAAQDAGGSPPRPAEVQAYREQTQTRLAKLADTVLDDDVALFLYRAALLANPHGPASIPVAHQLVKRRSQVEMQKKDILRVYTPIIAKYDSLLTLTQTVSVTDSERRRLTAERDDLVRERDKLYDHSAEIVDKPGAGVHFLELFLENYPEDRRAEDLRFRLAEQYRLADRPDDAALTLNRLLRDVWEESGTGMTLVSNPGAPAEGASGSTRSAWRERSLDSMRRTLPEVNELTTSQRILESTPSDSVRLWAHDRLFALAADFDSLELGSRYLTKYPRADAAQQVRDRVEKLAQKRVLQGRLHESLQRYQEALDQYNQVVVLAPWSKAAAAARAGIERVQKLAGS</sequence>
<dbReference type="InterPro" id="IPR011990">
    <property type="entry name" value="TPR-like_helical_dom_sf"/>
</dbReference>
<evidence type="ECO:0000256" key="5">
    <source>
        <dbReference type="ARBA" id="ARBA00022833"/>
    </source>
</evidence>
<dbReference type="GO" id="GO:0051603">
    <property type="term" value="P:proteolysis involved in protein catabolic process"/>
    <property type="evidence" value="ECO:0007669"/>
    <property type="project" value="TreeGrafter"/>
</dbReference>
<dbReference type="GO" id="GO:0004222">
    <property type="term" value="F:metalloendopeptidase activity"/>
    <property type="evidence" value="ECO:0007669"/>
    <property type="project" value="InterPro"/>
</dbReference>
<evidence type="ECO:0000256" key="8">
    <source>
        <dbReference type="SAM" id="MobiDB-lite"/>
    </source>
</evidence>
<feature type="region of interest" description="Disordered" evidence="8">
    <location>
        <begin position="480"/>
        <end position="501"/>
    </location>
</feature>
<dbReference type="GO" id="GO:0016020">
    <property type="term" value="C:membrane"/>
    <property type="evidence" value="ECO:0007669"/>
    <property type="project" value="TreeGrafter"/>
</dbReference>
<keyword evidence="6" id="KW-0482">Metalloprotease</keyword>
<keyword evidence="2" id="KW-0645">Protease</keyword>
<feature type="region of interest" description="Disordered" evidence="8">
    <location>
        <begin position="36"/>
        <end position="56"/>
    </location>
</feature>
<accession>A0A956LYM0</accession>
<dbReference type="Proteomes" id="UP000697710">
    <property type="component" value="Unassembled WGS sequence"/>
</dbReference>
<dbReference type="EMBL" id="JAGQHR010000097">
    <property type="protein sequence ID" value="MCA9727012.1"/>
    <property type="molecule type" value="Genomic_DNA"/>
</dbReference>
<feature type="domain" description="Peptidase M48" evidence="9">
    <location>
        <begin position="85"/>
        <end position="289"/>
    </location>
</feature>
<dbReference type="PROSITE" id="PS50005">
    <property type="entry name" value="TPR"/>
    <property type="match status" value="1"/>
</dbReference>
<comment type="cofactor">
    <cofactor evidence="1">
        <name>Zn(2+)</name>
        <dbReference type="ChEBI" id="CHEBI:29105"/>
    </cofactor>
</comment>
<reference evidence="10" key="1">
    <citation type="submission" date="2020-04" db="EMBL/GenBank/DDBJ databases">
        <authorList>
            <person name="Zhang T."/>
        </authorList>
    </citation>
    <scope>NUCLEOTIDE SEQUENCE</scope>
    <source>
        <strain evidence="10">HKST-UBA01</strain>
    </source>
</reference>
<keyword evidence="7" id="KW-0802">TPR repeat</keyword>
<evidence type="ECO:0000256" key="7">
    <source>
        <dbReference type="PROSITE-ProRule" id="PRU00339"/>
    </source>
</evidence>
<evidence type="ECO:0000259" key="9">
    <source>
        <dbReference type="Pfam" id="PF01435"/>
    </source>
</evidence>
<feature type="compositionally biased region" description="Pro residues" evidence="8">
    <location>
        <begin position="43"/>
        <end position="56"/>
    </location>
</feature>
<dbReference type="Gene3D" id="3.30.2010.10">
    <property type="entry name" value="Metalloproteases ('zincins'), catalytic domain"/>
    <property type="match status" value="1"/>
</dbReference>
<protein>
    <submittedName>
        <fullName evidence="10">M48 family metallopeptidase</fullName>
    </submittedName>
</protein>
<dbReference type="Gene3D" id="1.25.40.10">
    <property type="entry name" value="Tetratricopeptide repeat domain"/>
    <property type="match status" value="1"/>
</dbReference>
<dbReference type="InterPro" id="IPR051156">
    <property type="entry name" value="Mito/Outer_Membr_Metalloprot"/>
</dbReference>
<evidence type="ECO:0000256" key="1">
    <source>
        <dbReference type="ARBA" id="ARBA00001947"/>
    </source>
</evidence>